<dbReference type="GO" id="GO:0016702">
    <property type="term" value="F:oxidoreductase activity, acting on single donors with incorporation of molecular oxygen, incorporation of two atoms of oxygen"/>
    <property type="evidence" value="ECO:0007669"/>
    <property type="project" value="UniProtKB-ARBA"/>
</dbReference>
<sequence length="277" mass="31668">MMALKDLHKYVSSLKNTSLMPALFIGHGSPMNAIEDNEFSRTWKLLSELLPVPSAIVSVSAHWETKGTSVTISSPPKMIHDFYGFPRQLYEQEYPAKGSPELAKEIIAATKRIIIEEDVQWGLDHGTWSVLKYIYPKANIPVIQISLNRYQDPQWHFELSKELTFLRNKGVLVIGSGNMIHNLRILQVNNNDFNAEYGYDWAFELNDILKKKIQERNLPALINYQSLHKDAMLAIPIPEHYLPMLYILGIIQESDDIYIFNDKVIAGSLNMTSFMVG</sequence>
<protein>
    <submittedName>
        <fullName evidence="7">4,5-DOPA dioxygenase extradiol</fullName>
        <ecNumber evidence="7">1.13.11.-</ecNumber>
    </submittedName>
</protein>
<organism evidence="7 8">
    <name type="scientific">Dysgonomonas hofstadii</name>
    <dbReference type="NCBI Taxonomy" id="637886"/>
    <lineage>
        <taxon>Bacteria</taxon>
        <taxon>Pseudomonadati</taxon>
        <taxon>Bacteroidota</taxon>
        <taxon>Bacteroidia</taxon>
        <taxon>Bacteroidales</taxon>
        <taxon>Dysgonomonadaceae</taxon>
        <taxon>Dysgonomonas</taxon>
    </lineage>
</organism>
<dbReference type="Pfam" id="PF02900">
    <property type="entry name" value="LigB"/>
    <property type="match status" value="1"/>
</dbReference>
<evidence type="ECO:0000313" key="8">
    <source>
        <dbReference type="Proteomes" id="UP000555103"/>
    </source>
</evidence>
<reference evidence="7 8" key="1">
    <citation type="submission" date="2020-08" db="EMBL/GenBank/DDBJ databases">
        <title>Genomic Encyclopedia of Type Strains, Phase IV (KMG-IV): sequencing the most valuable type-strain genomes for metagenomic binning, comparative biology and taxonomic classification.</title>
        <authorList>
            <person name="Goeker M."/>
        </authorList>
    </citation>
    <scope>NUCLEOTIDE SEQUENCE [LARGE SCALE GENOMIC DNA]</scope>
    <source>
        <strain evidence="7 8">DSM 104969</strain>
    </source>
</reference>
<evidence type="ECO:0000256" key="1">
    <source>
        <dbReference type="ARBA" id="ARBA00001947"/>
    </source>
</evidence>
<proteinExistence type="inferred from homology"/>
<evidence type="ECO:0000259" key="6">
    <source>
        <dbReference type="Pfam" id="PF02900"/>
    </source>
</evidence>
<dbReference type="RefSeq" id="WP_183306552.1">
    <property type="nucleotide sequence ID" value="NZ_JACIEP010000004.1"/>
</dbReference>
<evidence type="ECO:0000256" key="4">
    <source>
        <dbReference type="ARBA" id="ARBA00022833"/>
    </source>
</evidence>
<keyword evidence="5 7" id="KW-0560">Oxidoreductase</keyword>
<dbReference type="Gene3D" id="3.40.830.10">
    <property type="entry name" value="LigB-like"/>
    <property type="match status" value="1"/>
</dbReference>
<keyword evidence="7" id="KW-0223">Dioxygenase</keyword>
<evidence type="ECO:0000256" key="2">
    <source>
        <dbReference type="ARBA" id="ARBA00007581"/>
    </source>
</evidence>
<accession>A0A840CNI1</accession>
<dbReference type="InterPro" id="IPR014436">
    <property type="entry name" value="Extradiol_dOase_DODA"/>
</dbReference>
<dbReference type="GO" id="GO:0008198">
    <property type="term" value="F:ferrous iron binding"/>
    <property type="evidence" value="ECO:0007669"/>
    <property type="project" value="InterPro"/>
</dbReference>
<keyword evidence="8" id="KW-1185">Reference proteome</keyword>
<feature type="domain" description="Extradiol ring-cleavage dioxygenase class III enzyme subunit B" evidence="6">
    <location>
        <begin position="45"/>
        <end position="254"/>
    </location>
</feature>
<keyword evidence="3" id="KW-0479">Metal-binding</keyword>
<dbReference type="NCBIfam" id="NF007914">
    <property type="entry name" value="PRK10628.1"/>
    <property type="match status" value="1"/>
</dbReference>
<evidence type="ECO:0000256" key="5">
    <source>
        <dbReference type="ARBA" id="ARBA00023002"/>
    </source>
</evidence>
<dbReference type="SUPFAM" id="SSF53213">
    <property type="entry name" value="LigB-like"/>
    <property type="match status" value="1"/>
</dbReference>
<dbReference type="PIRSF" id="PIRSF006157">
    <property type="entry name" value="Doxgns_DODA"/>
    <property type="match status" value="1"/>
</dbReference>
<comment type="cofactor">
    <cofactor evidence="1">
        <name>Zn(2+)</name>
        <dbReference type="ChEBI" id="CHEBI:29105"/>
    </cofactor>
</comment>
<dbReference type="PANTHER" id="PTHR30096">
    <property type="entry name" value="4,5-DOPA DIOXYGENASE EXTRADIOL-LIKE PROTEIN"/>
    <property type="match status" value="1"/>
</dbReference>
<dbReference type="Proteomes" id="UP000555103">
    <property type="component" value="Unassembled WGS sequence"/>
</dbReference>
<comment type="similarity">
    <text evidence="2">Belongs to the DODA-type extradiol aromatic ring-opening dioxygenase family.</text>
</comment>
<keyword evidence="4" id="KW-0862">Zinc</keyword>
<dbReference type="EC" id="1.13.11.-" evidence="7"/>
<name>A0A840CNI1_9BACT</name>
<dbReference type="GO" id="GO:0008270">
    <property type="term" value="F:zinc ion binding"/>
    <property type="evidence" value="ECO:0007669"/>
    <property type="project" value="InterPro"/>
</dbReference>
<comment type="caution">
    <text evidence="7">The sequence shown here is derived from an EMBL/GenBank/DDBJ whole genome shotgun (WGS) entry which is preliminary data.</text>
</comment>
<dbReference type="EMBL" id="JACIEP010000004">
    <property type="protein sequence ID" value="MBB4035628.1"/>
    <property type="molecule type" value="Genomic_DNA"/>
</dbReference>
<evidence type="ECO:0000313" key="7">
    <source>
        <dbReference type="EMBL" id="MBB4035628.1"/>
    </source>
</evidence>
<dbReference type="InterPro" id="IPR004183">
    <property type="entry name" value="Xdiol_dOase_suB"/>
</dbReference>
<gene>
    <name evidence="7" type="ORF">GGR21_001521</name>
</gene>
<dbReference type="PANTHER" id="PTHR30096:SF0">
    <property type="entry name" value="4,5-DOPA DIOXYGENASE EXTRADIOL-LIKE PROTEIN"/>
    <property type="match status" value="1"/>
</dbReference>
<dbReference type="AlphaFoldDB" id="A0A840CNI1"/>
<evidence type="ECO:0000256" key="3">
    <source>
        <dbReference type="ARBA" id="ARBA00022723"/>
    </source>
</evidence>
<dbReference type="CDD" id="cd07363">
    <property type="entry name" value="45_DOPA_Dioxygenase"/>
    <property type="match status" value="1"/>
</dbReference>